<evidence type="ECO:0000313" key="1">
    <source>
        <dbReference type="EMBL" id="CAE0558998.1"/>
    </source>
</evidence>
<reference evidence="1" key="1">
    <citation type="submission" date="2021-01" db="EMBL/GenBank/DDBJ databases">
        <authorList>
            <person name="Corre E."/>
            <person name="Pelletier E."/>
            <person name="Niang G."/>
            <person name="Scheremetjew M."/>
            <person name="Finn R."/>
            <person name="Kale V."/>
            <person name="Holt S."/>
            <person name="Cochrane G."/>
            <person name="Meng A."/>
            <person name="Brown T."/>
            <person name="Cohen L."/>
        </authorList>
    </citation>
    <scope>NUCLEOTIDE SEQUENCE</scope>
    <source>
        <strain evidence="1">379</strain>
    </source>
</reference>
<accession>A0A7S3SMA8</accession>
<organism evidence="1">
    <name type="scientific">Emiliania huxleyi</name>
    <name type="common">Coccolithophore</name>
    <name type="synonym">Pontosphaera huxleyi</name>
    <dbReference type="NCBI Taxonomy" id="2903"/>
    <lineage>
        <taxon>Eukaryota</taxon>
        <taxon>Haptista</taxon>
        <taxon>Haptophyta</taxon>
        <taxon>Prymnesiophyceae</taxon>
        <taxon>Isochrysidales</taxon>
        <taxon>Noelaerhabdaceae</taxon>
        <taxon>Emiliania</taxon>
    </lineage>
</organism>
<gene>
    <name evidence="1" type="ORF">EHUX00137_LOCUS23295</name>
</gene>
<dbReference type="AlphaFoldDB" id="A0A7S3SMA8"/>
<name>A0A7S3SMA8_EMIHU</name>
<sequence length="181" mass="19028">MSDAAHLAGSCRTQPWVSPAVMPLVASLSTRAVTTLNRVPAPSRFSQCTKPAHFGAERDAARLSERLATSFAPLGEAGQEAGPQLLDPAGMLGGAQLAAELLPFLPRLLPARAPTAGRHGLSPEQRECVVQLTSFDGRDAGAHMARALPPVPLGGISDSIGMQATQRLVPRPQQLLDDIEE</sequence>
<proteinExistence type="predicted"/>
<dbReference type="EMBL" id="HBIR01030093">
    <property type="protein sequence ID" value="CAE0558998.1"/>
    <property type="molecule type" value="Transcribed_RNA"/>
</dbReference>
<protein>
    <submittedName>
        <fullName evidence="1">Uncharacterized protein</fullName>
    </submittedName>
</protein>